<dbReference type="EMBL" id="MT143190">
    <property type="protein sequence ID" value="QJA93948.1"/>
    <property type="molecule type" value="Genomic_DNA"/>
</dbReference>
<accession>A0A6M3LLV4</accession>
<gene>
    <name evidence="1" type="ORF">MM415B04056_0005</name>
</gene>
<dbReference type="AlphaFoldDB" id="A0A6M3LLV4"/>
<reference evidence="1" key="1">
    <citation type="submission" date="2020-03" db="EMBL/GenBank/DDBJ databases">
        <title>The deep terrestrial virosphere.</title>
        <authorList>
            <person name="Holmfeldt K."/>
            <person name="Nilsson E."/>
            <person name="Simone D."/>
            <person name="Lopez-Fernandez M."/>
            <person name="Wu X."/>
            <person name="de Brujin I."/>
            <person name="Lundin D."/>
            <person name="Andersson A."/>
            <person name="Bertilsson S."/>
            <person name="Dopson M."/>
        </authorList>
    </citation>
    <scope>NUCLEOTIDE SEQUENCE</scope>
    <source>
        <strain evidence="1">MM415B04056</strain>
    </source>
</reference>
<protein>
    <submittedName>
        <fullName evidence="1">Uncharacterized protein</fullName>
    </submittedName>
</protein>
<sequence>MAKKWIQAAIKKPGALHRQLGVPQGENIPAGKIASAASKGGTLGRRARLAKTLIKLSRRKNK</sequence>
<name>A0A6M3LLV4_9ZZZZ</name>
<proteinExistence type="predicted"/>
<evidence type="ECO:0000313" key="1">
    <source>
        <dbReference type="EMBL" id="QJA93948.1"/>
    </source>
</evidence>
<organism evidence="1">
    <name type="scientific">viral metagenome</name>
    <dbReference type="NCBI Taxonomy" id="1070528"/>
    <lineage>
        <taxon>unclassified sequences</taxon>
        <taxon>metagenomes</taxon>
        <taxon>organismal metagenomes</taxon>
    </lineage>
</organism>